<feature type="binding site" evidence="7">
    <location>
        <position position="115"/>
    </location>
    <ligand>
        <name>5-amino-6-(D-ribitylamino)uracil</name>
        <dbReference type="ChEBI" id="CHEBI:15934"/>
    </ligand>
</feature>
<proteinExistence type="inferred from homology"/>
<evidence type="ECO:0000256" key="1">
    <source>
        <dbReference type="ARBA" id="ARBA00004917"/>
    </source>
</evidence>
<dbReference type="HAMAP" id="MF_00178">
    <property type="entry name" value="Lumazine_synth"/>
    <property type="match status" value="1"/>
</dbReference>
<feature type="binding site" evidence="7">
    <location>
        <begin position="85"/>
        <end position="86"/>
    </location>
    <ligand>
        <name>(2S)-2-hydroxy-3-oxobutyl phosphate</name>
        <dbReference type="ChEBI" id="CHEBI:58830"/>
    </ligand>
</feature>
<dbReference type="CDD" id="cd09209">
    <property type="entry name" value="Lumazine_synthase-I"/>
    <property type="match status" value="1"/>
</dbReference>
<evidence type="ECO:0000256" key="4">
    <source>
        <dbReference type="ARBA" id="ARBA00022619"/>
    </source>
</evidence>
<evidence type="ECO:0000313" key="9">
    <source>
        <dbReference type="Proteomes" id="UP000741863"/>
    </source>
</evidence>
<reference evidence="8 9" key="1">
    <citation type="submission" date="2021-01" db="EMBL/GenBank/DDBJ databases">
        <title>Genomic Encyclopedia of Type Strains, Phase IV (KMG-IV): sequencing the most valuable type-strain genomes for metagenomic binning, comparative biology and taxonomic classification.</title>
        <authorList>
            <person name="Goeker M."/>
        </authorList>
    </citation>
    <scope>NUCLEOTIDE SEQUENCE [LARGE SCALE GENOMIC DNA]</scope>
    <source>
        <strain evidence="8 9">DSM 25540</strain>
    </source>
</reference>
<dbReference type="InterPro" id="IPR036467">
    <property type="entry name" value="LS/RS_sf"/>
</dbReference>
<comment type="function">
    <text evidence="7">Catalyzes the formation of 6,7-dimethyl-8-ribityllumazine by condensation of 5-amino-6-(D-ribitylamino)uracil with 3,4-dihydroxy-2-butanone 4-phosphate. This is the penultimate step in the biosynthesis of riboflavin.</text>
</comment>
<feature type="binding site" evidence="7">
    <location>
        <begin position="80"/>
        <end position="82"/>
    </location>
    <ligand>
        <name>5-amino-6-(D-ribitylamino)uracil</name>
        <dbReference type="ChEBI" id="CHEBI:15934"/>
    </ligand>
</feature>
<comment type="catalytic activity">
    <reaction evidence="6 7">
        <text>(2S)-2-hydroxy-3-oxobutyl phosphate + 5-amino-6-(D-ribitylamino)uracil = 6,7-dimethyl-8-(1-D-ribityl)lumazine + phosphate + 2 H2O + H(+)</text>
        <dbReference type="Rhea" id="RHEA:26152"/>
        <dbReference type="ChEBI" id="CHEBI:15377"/>
        <dbReference type="ChEBI" id="CHEBI:15378"/>
        <dbReference type="ChEBI" id="CHEBI:15934"/>
        <dbReference type="ChEBI" id="CHEBI:43474"/>
        <dbReference type="ChEBI" id="CHEBI:58201"/>
        <dbReference type="ChEBI" id="CHEBI:58830"/>
        <dbReference type="EC" id="2.5.1.78"/>
    </reaction>
</comment>
<feature type="active site" description="Proton donor" evidence="7">
    <location>
        <position position="88"/>
    </location>
</feature>
<evidence type="ECO:0000256" key="6">
    <source>
        <dbReference type="ARBA" id="ARBA00048785"/>
    </source>
</evidence>
<feature type="binding site" evidence="7">
    <location>
        <position position="22"/>
    </location>
    <ligand>
        <name>5-amino-6-(D-ribitylamino)uracil</name>
        <dbReference type="ChEBI" id="CHEBI:15934"/>
    </ligand>
</feature>
<dbReference type="Gene3D" id="3.40.50.960">
    <property type="entry name" value="Lumazine/riboflavin synthase"/>
    <property type="match status" value="1"/>
</dbReference>
<evidence type="ECO:0000256" key="5">
    <source>
        <dbReference type="ARBA" id="ARBA00022679"/>
    </source>
</evidence>
<dbReference type="Pfam" id="PF00885">
    <property type="entry name" value="DMRL_synthase"/>
    <property type="match status" value="1"/>
</dbReference>
<evidence type="ECO:0000313" key="8">
    <source>
        <dbReference type="EMBL" id="MBM7632979.1"/>
    </source>
</evidence>
<gene>
    <name evidence="7" type="primary">ribH</name>
    <name evidence="8" type="ORF">JOD17_002073</name>
</gene>
<comment type="subunit">
    <text evidence="7">Forms an icosahedral capsid composed of 60 subunits, arranged as a dodecamer of pentamers.</text>
</comment>
<comment type="pathway">
    <text evidence="1 7">Cofactor biosynthesis; riboflavin biosynthesis; riboflavin from 2-hydroxy-3-oxobutyl phosphate and 5-amino-6-(D-ribitylamino)uracil: step 1/2.</text>
</comment>
<accession>A0ABS2PC28</accession>
<dbReference type="PANTHER" id="PTHR21058">
    <property type="entry name" value="6,7-DIMETHYL-8-RIBITYLLUMAZINE SYNTHASE DMRL SYNTHASE LUMAZINE SYNTHASE"/>
    <property type="match status" value="1"/>
</dbReference>
<dbReference type="InterPro" id="IPR034964">
    <property type="entry name" value="LS"/>
</dbReference>
<keyword evidence="4 7" id="KW-0686">Riboflavin biosynthesis</keyword>
<dbReference type="GO" id="GO:0000906">
    <property type="term" value="F:6,7-dimethyl-8-ribityllumazine synthase activity"/>
    <property type="evidence" value="ECO:0007669"/>
    <property type="project" value="UniProtKB-EC"/>
</dbReference>
<dbReference type="EMBL" id="JAFBEC010000005">
    <property type="protein sequence ID" value="MBM7632979.1"/>
    <property type="molecule type" value="Genomic_DNA"/>
</dbReference>
<feature type="binding site" evidence="7">
    <location>
        <position position="129"/>
    </location>
    <ligand>
        <name>(2S)-2-hydroxy-3-oxobutyl phosphate</name>
        <dbReference type="ChEBI" id="CHEBI:58830"/>
    </ligand>
</feature>
<evidence type="ECO:0000256" key="7">
    <source>
        <dbReference type="HAMAP-Rule" id="MF_00178"/>
    </source>
</evidence>
<comment type="caution">
    <text evidence="8">The sequence shown here is derived from an EMBL/GenBank/DDBJ whole genome shotgun (WGS) entry which is preliminary data.</text>
</comment>
<dbReference type="PANTHER" id="PTHR21058:SF0">
    <property type="entry name" value="6,7-DIMETHYL-8-RIBITYLLUMAZINE SYNTHASE"/>
    <property type="match status" value="1"/>
</dbReference>
<dbReference type="NCBIfam" id="TIGR00114">
    <property type="entry name" value="lumazine-synth"/>
    <property type="match status" value="1"/>
</dbReference>
<organism evidence="8 9">
    <name type="scientific">Geomicrobium sediminis</name>
    <dbReference type="NCBI Taxonomy" id="1347788"/>
    <lineage>
        <taxon>Bacteria</taxon>
        <taxon>Bacillati</taxon>
        <taxon>Bacillota</taxon>
        <taxon>Bacilli</taxon>
        <taxon>Bacillales</taxon>
        <taxon>Geomicrobium</taxon>
    </lineage>
</organism>
<comment type="similarity">
    <text evidence="2 7">Belongs to the DMRL synthase family.</text>
</comment>
<keyword evidence="5 7" id="KW-0808">Transferase</keyword>
<dbReference type="SUPFAM" id="SSF52121">
    <property type="entry name" value="Lumazine synthase"/>
    <property type="match status" value="1"/>
</dbReference>
<evidence type="ECO:0000256" key="3">
    <source>
        <dbReference type="ARBA" id="ARBA00012664"/>
    </source>
</evidence>
<dbReference type="RefSeq" id="WP_204697468.1">
    <property type="nucleotide sequence ID" value="NZ_JAFBEC010000005.1"/>
</dbReference>
<dbReference type="EC" id="2.5.1.78" evidence="3 7"/>
<name>A0ABS2PC28_9BACL</name>
<dbReference type="Proteomes" id="UP000741863">
    <property type="component" value="Unassembled WGS sequence"/>
</dbReference>
<evidence type="ECO:0000256" key="2">
    <source>
        <dbReference type="ARBA" id="ARBA00007424"/>
    </source>
</evidence>
<dbReference type="InterPro" id="IPR002180">
    <property type="entry name" value="LS/RS"/>
</dbReference>
<protein>
    <recommendedName>
        <fullName evidence="3 7">6,7-dimethyl-8-ribityllumazine synthase</fullName>
        <shortName evidence="7">DMRL synthase</shortName>
        <shortName evidence="7">LS</shortName>
        <shortName evidence="7">Lumazine synthase</shortName>
        <ecNumber evidence="3 7">2.5.1.78</ecNumber>
    </recommendedName>
</protein>
<sequence>MTTIQSSVVGTNKKVAIIKARFNEFITNQLHEGALATLGQHDVQDDHIDTIVVPGAVEIVYAAKQAVESGHYDGVITIGAVIRGETPHFDYVCNIVSSGITQLNTRENSNCPVVFGVITTNTNEEAIARTGIKHDNQGSAAARAVLEMMNLDVKQHTTALI</sequence>
<keyword evidence="9" id="KW-1185">Reference proteome</keyword>
<feature type="binding site" evidence="7">
    <location>
        <begin position="56"/>
        <end position="58"/>
    </location>
    <ligand>
        <name>5-amino-6-(D-ribitylamino)uracil</name>
        <dbReference type="ChEBI" id="CHEBI:15934"/>
    </ligand>
</feature>